<sequence length="698" mass="76356">MSGSDNSADAIASRKRFLELGKNDMLQVIDGMPAGLLVVDEQRRVRAINSTMSAMLGIPDDALAGLPSLESLIPAVELGERVTAALETGAPQDAVMAPVDGRADGVRWFEFNIRRTSQSGGVQLLLIGQDVTFRRQARQRLQESEEFFRLTFSQAAIGIALLSREGRFVRVNRKLSQIVGFSEIELLQRFFHQVTHPDELDEDKALMRRLVAGETRDARRESRYLCKDGRTVWVALSASTMREAASGQLRLIVAVQDISRRKEAEEALLRMASHDALTGLPNRLLLQDRLAQAIAHAQRARRQVGVMFIDLDRFKHVNDSLGHEAGDQLIVEIARRLSAALRESDTVARQGGDEFVVVLADLASPDDAALVAGKLLESLFEPLSLVGHEVFPSGSIGIAMYPGDGRDSEALLKAADSAMYRAKASGGKRYEFYADEMAAEAQAHLRIEHGLQRGLLRSEFVLHYQPQVDAGSGRIVGVEALVRWQPEGGAMVPPNDFIPLAEETGLIVPIGEWVLGEALRQQARFAALLGGTPPRMSVNMSARQFREQDVAGKVERLLQETGCEPSWLTLEITESVLMENPSAAAATMTRLSSMGVHLAVDDFGTGYSNLANLKRFPIHCLKIDRSFVSDIADGDDAAIVKAVIALAQSMKLEVIAEGVESAAQLDFLGAHGCKRMQGFYFSRPVTAEAVEELLKAQL</sequence>
<dbReference type="PROSITE" id="PS50883">
    <property type="entry name" value="EAL"/>
    <property type="match status" value="1"/>
</dbReference>
<evidence type="ECO:0000313" key="5">
    <source>
        <dbReference type="EMBL" id="MFC5547942.1"/>
    </source>
</evidence>
<dbReference type="Gene3D" id="3.20.20.450">
    <property type="entry name" value="EAL domain"/>
    <property type="match status" value="1"/>
</dbReference>
<reference evidence="6" key="1">
    <citation type="journal article" date="2019" name="Int. J. Syst. Evol. Microbiol.">
        <title>The Global Catalogue of Microorganisms (GCM) 10K type strain sequencing project: providing services to taxonomists for standard genome sequencing and annotation.</title>
        <authorList>
            <consortium name="The Broad Institute Genomics Platform"/>
            <consortium name="The Broad Institute Genome Sequencing Center for Infectious Disease"/>
            <person name="Wu L."/>
            <person name="Ma J."/>
        </authorList>
    </citation>
    <scope>NUCLEOTIDE SEQUENCE [LARGE SCALE GENOMIC DNA]</scope>
    <source>
        <strain evidence="6">CGMCC 4.5798</strain>
    </source>
</reference>
<dbReference type="InterPro" id="IPR013656">
    <property type="entry name" value="PAS_4"/>
</dbReference>
<evidence type="ECO:0000259" key="3">
    <source>
        <dbReference type="PROSITE" id="PS50883"/>
    </source>
</evidence>
<feature type="domain" description="EAL" evidence="3">
    <location>
        <begin position="444"/>
        <end position="698"/>
    </location>
</feature>
<dbReference type="SMART" id="SM00091">
    <property type="entry name" value="PAS"/>
    <property type="match status" value="2"/>
</dbReference>
<dbReference type="CDD" id="cd01949">
    <property type="entry name" value="GGDEF"/>
    <property type="match status" value="1"/>
</dbReference>
<evidence type="ECO:0000313" key="6">
    <source>
        <dbReference type="Proteomes" id="UP001596086"/>
    </source>
</evidence>
<dbReference type="Pfam" id="PF08448">
    <property type="entry name" value="PAS_4"/>
    <property type="match status" value="1"/>
</dbReference>
<dbReference type="InterPro" id="IPR029787">
    <property type="entry name" value="Nucleotide_cyclase"/>
</dbReference>
<dbReference type="Gene3D" id="3.30.450.20">
    <property type="entry name" value="PAS domain"/>
    <property type="match status" value="2"/>
</dbReference>
<feature type="domain" description="PAS" evidence="1">
    <location>
        <begin position="21"/>
        <end position="65"/>
    </location>
</feature>
<dbReference type="PANTHER" id="PTHR44757:SF2">
    <property type="entry name" value="BIOFILM ARCHITECTURE MAINTENANCE PROTEIN MBAA"/>
    <property type="match status" value="1"/>
</dbReference>
<name>A0ABW0RY53_9BURK</name>
<evidence type="ECO:0000259" key="2">
    <source>
        <dbReference type="PROSITE" id="PS50113"/>
    </source>
</evidence>
<dbReference type="SUPFAM" id="SSF55785">
    <property type="entry name" value="PYP-like sensor domain (PAS domain)"/>
    <property type="match status" value="2"/>
</dbReference>
<dbReference type="InterPro" id="IPR000014">
    <property type="entry name" value="PAS"/>
</dbReference>
<dbReference type="InterPro" id="IPR001633">
    <property type="entry name" value="EAL_dom"/>
</dbReference>
<dbReference type="SUPFAM" id="SSF141868">
    <property type="entry name" value="EAL domain-like"/>
    <property type="match status" value="1"/>
</dbReference>
<evidence type="ECO:0000259" key="4">
    <source>
        <dbReference type="PROSITE" id="PS50887"/>
    </source>
</evidence>
<dbReference type="CDD" id="cd01948">
    <property type="entry name" value="EAL"/>
    <property type="match status" value="1"/>
</dbReference>
<dbReference type="RefSeq" id="WP_379768187.1">
    <property type="nucleotide sequence ID" value="NZ_JBHSMZ010000004.1"/>
</dbReference>
<dbReference type="EMBL" id="JBHSMZ010000004">
    <property type="protein sequence ID" value="MFC5547942.1"/>
    <property type="molecule type" value="Genomic_DNA"/>
</dbReference>
<dbReference type="InterPro" id="IPR001610">
    <property type="entry name" value="PAC"/>
</dbReference>
<dbReference type="PROSITE" id="PS50887">
    <property type="entry name" value="GGDEF"/>
    <property type="match status" value="1"/>
</dbReference>
<feature type="domain" description="PAC" evidence="2">
    <location>
        <begin position="218"/>
        <end position="270"/>
    </location>
</feature>
<feature type="domain" description="PAS" evidence="1">
    <location>
        <begin position="144"/>
        <end position="214"/>
    </location>
</feature>
<dbReference type="Pfam" id="PF00990">
    <property type="entry name" value="GGDEF"/>
    <property type="match status" value="1"/>
</dbReference>
<dbReference type="InterPro" id="IPR052155">
    <property type="entry name" value="Biofilm_reg_signaling"/>
</dbReference>
<dbReference type="Pfam" id="PF00563">
    <property type="entry name" value="EAL"/>
    <property type="match status" value="1"/>
</dbReference>
<keyword evidence="6" id="KW-1185">Reference proteome</keyword>
<dbReference type="PANTHER" id="PTHR44757">
    <property type="entry name" value="DIGUANYLATE CYCLASE DGCP"/>
    <property type="match status" value="1"/>
</dbReference>
<dbReference type="InterPro" id="IPR000160">
    <property type="entry name" value="GGDEF_dom"/>
</dbReference>
<proteinExistence type="predicted"/>
<dbReference type="InterPro" id="IPR000700">
    <property type="entry name" value="PAS-assoc_C"/>
</dbReference>
<dbReference type="SMART" id="SM00086">
    <property type="entry name" value="PAC"/>
    <property type="match status" value="1"/>
</dbReference>
<dbReference type="CDD" id="cd00130">
    <property type="entry name" value="PAS"/>
    <property type="match status" value="2"/>
</dbReference>
<dbReference type="NCBIfam" id="TIGR00229">
    <property type="entry name" value="sensory_box"/>
    <property type="match status" value="2"/>
</dbReference>
<comment type="caution">
    <text evidence="5">The sequence shown here is derived from an EMBL/GenBank/DDBJ whole genome shotgun (WGS) entry which is preliminary data.</text>
</comment>
<protein>
    <submittedName>
        <fullName evidence="5">Bifunctional diguanylate cyclase/phosphodiesterase</fullName>
    </submittedName>
</protein>
<dbReference type="InterPro" id="IPR035919">
    <property type="entry name" value="EAL_sf"/>
</dbReference>
<dbReference type="SUPFAM" id="SSF55073">
    <property type="entry name" value="Nucleotide cyclase"/>
    <property type="match status" value="1"/>
</dbReference>
<organism evidence="5 6">
    <name type="scientific">Massilia aerilata</name>
    <dbReference type="NCBI Taxonomy" id="453817"/>
    <lineage>
        <taxon>Bacteria</taxon>
        <taxon>Pseudomonadati</taxon>
        <taxon>Pseudomonadota</taxon>
        <taxon>Betaproteobacteria</taxon>
        <taxon>Burkholderiales</taxon>
        <taxon>Oxalobacteraceae</taxon>
        <taxon>Telluria group</taxon>
        <taxon>Massilia</taxon>
    </lineage>
</organism>
<accession>A0ABW0RY53</accession>
<dbReference type="Pfam" id="PF13426">
    <property type="entry name" value="PAS_9"/>
    <property type="match status" value="1"/>
</dbReference>
<dbReference type="Gene3D" id="3.30.70.270">
    <property type="match status" value="1"/>
</dbReference>
<dbReference type="SMART" id="SM00267">
    <property type="entry name" value="GGDEF"/>
    <property type="match status" value="1"/>
</dbReference>
<dbReference type="InterPro" id="IPR043128">
    <property type="entry name" value="Rev_trsase/Diguanyl_cyclase"/>
</dbReference>
<dbReference type="Proteomes" id="UP001596086">
    <property type="component" value="Unassembled WGS sequence"/>
</dbReference>
<gene>
    <name evidence="5" type="ORF">ACFPO9_05390</name>
</gene>
<dbReference type="NCBIfam" id="TIGR00254">
    <property type="entry name" value="GGDEF"/>
    <property type="match status" value="1"/>
</dbReference>
<dbReference type="SMART" id="SM00052">
    <property type="entry name" value="EAL"/>
    <property type="match status" value="1"/>
</dbReference>
<dbReference type="PROSITE" id="PS50113">
    <property type="entry name" value="PAC"/>
    <property type="match status" value="1"/>
</dbReference>
<evidence type="ECO:0000259" key="1">
    <source>
        <dbReference type="PROSITE" id="PS50112"/>
    </source>
</evidence>
<feature type="domain" description="GGDEF" evidence="4">
    <location>
        <begin position="302"/>
        <end position="435"/>
    </location>
</feature>
<dbReference type="PROSITE" id="PS50112">
    <property type="entry name" value="PAS"/>
    <property type="match status" value="2"/>
</dbReference>
<dbReference type="InterPro" id="IPR035965">
    <property type="entry name" value="PAS-like_dom_sf"/>
</dbReference>